<proteinExistence type="inferred from homology"/>
<dbReference type="InterPro" id="IPR014752">
    <property type="entry name" value="Arrestin-like_C"/>
</dbReference>
<evidence type="ECO:0000256" key="1">
    <source>
        <dbReference type="ARBA" id="ARBA00005298"/>
    </source>
</evidence>
<dbReference type="PANTHER" id="PTHR11188:SF135">
    <property type="entry name" value="ARRESTIN DOMAIN CONTAINING 3-LIKE-RELATED"/>
    <property type="match status" value="1"/>
</dbReference>
<dbReference type="EMBL" id="JAFDVH010000004">
    <property type="protein sequence ID" value="KAG7481299.1"/>
    <property type="molecule type" value="Genomic_DNA"/>
</dbReference>
<dbReference type="SUPFAM" id="SSF81296">
    <property type="entry name" value="E set domains"/>
    <property type="match status" value="2"/>
</dbReference>
<dbReference type="InterPro" id="IPR011021">
    <property type="entry name" value="Arrestin-like_N"/>
</dbReference>
<dbReference type="Pfam" id="PF00339">
    <property type="entry name" value="Arrestin_N"/>
    <property type="match status" value="1"/>
</dbReference>
<accession>A0A9D3QA50</accession>
<evidence type="ECO:0000259" key="2">
    <source>
        <dbReference type="SMART" id="SM01017"/>
    </source>
</evidence>
<gene>
    <name evidence="3" type="ORF">MATL_G00065240</name>
</gene>
<comment type="caution">
    <text evidence="3">The sequence shown here is derived from an EMBL/GenBank/DDBJ whole genome shotgun (WGS) entry which is preliminary data.</text>
</comment>
<dbReference type="Pfam" id="PF02752">
    <property type="entry name" value="Arrestin_C"/>
    <property type="match status" value="1"/>
</dbReference>
<dbReference type="GO" id="GO:0005737">
    <property type="term" value="C:cytoplasm"/>
    <property type="evidence" value="ECO:0007669"/>
    <property type="project" value="TreeGrafter"/>
</dbReference>
<dbReference type="GO" id="GO:0007399">
    <property type="term" value="P:nervous system development"/>
    <property type="evidence" value="ECO:0007669"/>
    <property type="project" value="UniProtKB-ARBA"/>
</dbReference>
<evidence type="ECO:0000313" key="3">
    <source>
        <dbReference type="EMBL" id="KAG7481299.1"/>
    </source>
</evidence>
<organism evidence="3 4">
    <name type="scientific">Megalops atlanticus</name>
    <name type="common">Tarpon</name>
    <name type="synonym">Clupea gigantea</name>
    <dbReference type="NCBI Taxonomy" id="7932"/>
    <lineage>
        <taxon>Eukaryota</taxon>
        <taxon>Metazoa</taxon>
        <taxon>Chordata</taxon>
        <taxon>Craniata</taxon>
        <taxon>Vertebrata</taxon>
        <taxon>Euteleostomi</taxon>
        <taxon>Actinopterygii</taxon>
        <taxon>Neopterygii</taxon>
        <taxon>Teleostei</taxon>
        <taxon>Elopiformes</taxon>
        <taxon>Megalopidae</taxon>
        <taxon>Megalops</taxon>
    </lineage>
</organism>
<keyword evidence="4" id="KW-1185">Reference proteome</keyword>
<dbReference type="AlphaFoldDB" id="A0A9D3QA50"/>
<dbReference type="Gene3D" id="2.60.40.640">
    <property type="match status" value="2"/>
</dbReference>
<dbReference type="GO" id="GO:0005886">
    <property type="term" value="C:plasma membrane"/>
    <property type="evidence" value="ECO:0007669"/>
    <property type="project" value="TreeGrafter"/>
</dbReference>
<dbReference type="OrthoDB" id="2333384at2759"/>
<sequence length="325" mass="36612">MSDTIKNISITYDAINENNTFSSGDFISGRLIVEVAKEAKIDSLLIKAKGKAEVLWSEHYGKVTVVYHQKEKFFKLEQYIIQEPKGKGQDYEMLLTGSGKTYSNIVTPGIHEYPFTFQIPQGNMPSSFKGVCGKIVYTLEAKLSRSMRIPSKTKTKFTFLSKEAMDTPQLMAPQFGTREEKIFISGKVSMNITTERMGYMQGEGLKVMAEIQNGSSRTIVPKYCLYQKQSFFAQGKRRVHTKKILKEAGEPIPSSTYQDITKVLNIPTTVSPTILNCTVLHVEYRLKVYLDISFAKDPEIKLPIIILPAAYPCGEVVKTMPPPYL</sequence>
<dbReference type="PANTHER" id="PTHR11188">
    <property type="entry name" value="ARRESTIN DOMAIN CONTAINING PROTEIN"/>
    <property type="match status" value="1"/>
</dbReference>
<dbReference type="InterPro" id="IPR014756">
    <property type="entry name" value="Ig_E-set"/>
</dbReference>
<dbReference type="InterPro" id="IPR050357">
    <property type="entry name" value="Arrestin_domain-protein"/>
</dbReference>
<dbReference type="GO" id="GO:0015031">
    <property type="term" value="P:protein transport"/>
    <property type="evidence" value="ECO:0007669"/>
    <property type="project" value="TreeGrafter"/>
</dbReference>
<dbReference type="Proteomes" id="UP001046870">
    <property type="component" value="Chromosome 4"/>
</dbReference>
<protein>
    <recommendedName>
        <fullName evidence="2">Arrestin C-terminal-like domain-containing protein</fullName>
    </recommendedName>
</protein>
<name>A0A9D3QA50_MEGAT</name>
<dbReference type="SMART" id="SM01017">
    <property type="entry name" value="Arrestin_C"/>
    <property type="match status" value="1"/>
</dbReference>
<reference evidence="3" key="1">
    <citation type="submission" date="2021-01" db="EMBL/GenBank/DDBJ databases">
        <authorList>
            <person name="Zahm M."/>
            <person name="Roques C."/>
            <person name="Cabau C."/>
            <person name="Klopp C."/>
            <person name="Donnadieu C."/>
            <person name="Jouanno E."/>
            <person name="Lampietro C."/>
            <person name="Louis A."/>
            <person name="Herpin A."/>
            <person name="Echchiki A."/>
            <person name="Berthelot C."/>
            <person name="Parey E."/>
            <person name="Roest-Crollius H."/>
            <person name="Braasch I."/>
            <person name="Postlethwait J."/>
            <person name="Bobe J."/>
            <person name="Montfort J."/>
            <person name="Bouchez O."/>
            <person name="Begum T."/>
            <person name="Mejri S."/>
            <person name="Adams A."/>
            <person name="Chen W.-J."/>
            <person name="Guiguen Y."/>
        </authorList>
    </citation>
    <scope>NUCLEOTIDE SEQUENCE</scope>
    <source>
        <strain evidence="3">YG-15Mar2019-1</strain>
        <tissue evidence="3">Brain</tissue>
    </source>
</reference>
<evidence type="ECO:0000313" key="4">
    <source>
        <dbReference type="Proteomes" id="UP001046870"/>
    </source>
</evidence>
<dbReference type="InterPro" id="IPR011022">
    <property type="entry name" value="Arrestin_C-like"/>
</dbReference>
<feature type="domain" description="Arrestin C-terminal-like" evidence="2">
    <location>
        <begin position="184"/>
        <end position="311"/>
    </location>
</feature>
<comment type="similarity">
    <text evidence="1">Belongs to the arrestin family.</text>
</comment>